<proteinExistence type="predicted"/>
<dbReference type="PANTHER" id="PTHR46652">
    <property type="entry name" value="LEUCINE-RICH REPEAT AND IQ DOMAIN-CONTAINING PROTEIN 1-RELATED"/>
    <property type="match status" value="1"/>
</dbReference>
<evidence type="ECO:0000256" key="5">
    <source>
        <dbReference type="SAM" id="Phobius"/>
    </source>
</evidence>
<dbReference type="Gene3D" id="3.80.10.10">
    <property type="entry name" value="Ribonuclease Inhibitor"/>
    <property type="match status" value="2"/>
</dbReference>
<keyword evidence="5" id="KW-1133">Transmembrane helix</keyword>
<dbReference type="Pfam" id="PF09479">
    <property type="entry name" value="Flg_new"/>
    <property type="match status" value="1"/>
</dbReference>
<gene>
    <name evidence="7" type="ORF">KIM372_02230</name>
</gene>
<evidence type="ECO:0000256" key="1">
    <source>
        <dbReference type="ARBA" id="ARBA00004196"/>
    </source>
</evidence>
<name>A0ABN6S7W7_9BIFI</name>
<evidence type="ECO:0000256" key="6">
    <source>
        <dbReference type="SAM" id="SignalP"/>
    </source>
</evidence>
<reference evidence="7 8" key="1">
    <citation type="journal article" date="2023" name="Microbiol. Spectr.">
        <title>Symbiosis of Carpenter Bees with Uncharacterized Lactic Acid Bacteria Showing NAD Auxotrophy.</title>
        <authorList>
            <person name="Kawasaki S."/>
            <person name="Ozawa K."/>
            <person name="Mori T."/>
            <person name="Yamamoto A."/>
            <person name="Ito M."/>
            <person name="Ohkuma M."/>
            <person name="Sakamoto M."/>
            <person name="Matsutani M."/>
        </authorList>
    </citation>
    <scope>NUCLEOTIDE SEQUENCE [LARGE SCALE GENOMIC DNA]</scope>
    <source>
        <strain evidence="7 8">Kim37-2</strain>
    </source>
</reference>
<dbReference type="InterPro" id="IPR042229">
    <property type="entry name" value="Listeria/Bacterioides_rpt_sf"/>
</dbReference>
<dbReference type="EMBL" id="AP026798">
    <property type="protein sequence ID" value="BDR52316.1"/>
    <property type="molecule type" value="Genomic_DNA"/>
</dbReference>
<organism evidence="7 8">
    <name type="scientific">Bombiscardovia nodaiensis</name>
    <dbReference type="NCBI Taxonomy" id="2932181"/>
    <lineage>
        <taxon>Bacteria</taxon>
        <taxon>Bacillati</taxon>
        <taxon>Actinomycetota</taxon>
        <taxon>Actinomycetes</taxon>
        <taxon>Bifidobacteriales</taxon>
        <taxon>Bifidobacteriaceae</taxon>
        <taxon>Bombiscardovia</taxon>
    </lineage>
</organism>
<keyword evidence="5" id="KW-0472">Membrane</keyword>
<dbReference type="InterPro" id="IPR013378">
    <property type="entry name" value="InlB-like_B-rpt"/>
</dbReference>
<keyword evidence="6" id="KW-0732">Signal</keyword>
<dbReference type="PROSITE" id="PS51450">
    <property type="entry name" value="LRR"/>
    <property type="match status" value="4"/>
</dbReference>
<dbReference type="SUPFAM" id="SSF52047">
    <property type="entry name" value="RNI-like"/>
    <property type="match status" value="1"/>
</dbReference>
<dbReference type="InterPro" id="IPR032675">
    <property type="entry name" value="LRR_dom_sf"/>
</dbReference>
<evidence type="ECO:0000313" key="8">
    <source>
        <dbReference type="Proteomes" id="UP001321766"/>
    </source>
</evidence>
<dbReference type="InterPro" id="IPR001611">
    <property type="entry name" value="Leu-rich_rpt"/>
</dbReference>
<dbReference type="Proteomes" id="UP001321766">
    <property type="component" value="Chromosome"/>
</dbReference>
<protein>
    <submittedName>
        <fullName evidence="7">Uncharacterized protein</fullName>
    </submittedName>
</protein>
<dbReference type="Gene3D" id="2.60.40.4270">
    <property type="entry name" value="Listeria-Bacteroides repeat domain"/>
    <property type="match status" value="1"/>
</dbReference>
<keyword evidence="2" id="KW-0433">Leucine-rich repeat</keyword>
<feature type="region of interest" description="Disordered" evidence="4">
    <location>
        <begin position="623"/>
        <end position="646"/>
    </location>
</feature>
<keyword evidence="8" id="KW-1185">Reference proteome</keyword>
<sequence>MRRVRNISAMVLALALTVLGGGSASLTRPTLAHADQSTPITPPAPPACNIASDPISQCFSPSLGQALANYYTSGNTNTPLPSYTITTNSLYLQNAGITDLNGIQRFTNLTNLTLSNNAYSGSPTTPNSLTDLTPLSALTNLTSFAASSANIHSLNGLQNLTQLSTLNLDNQSDTNRNTFTDLSPLTNLTSLRTISINNYSYIGPMQPGQIQNLQPLSGLTNLTNLSLTGNQISNISPLNSLSKLTYLTLDNNKISSLAPLQNLITLQILSVNNIAGFGINNSSSNNVNRITDLSPLSELTNLQSLSIGNGGIGYDKAVYGYDPNKPGNQISNLTPLQNLTKLTNLNLYGNRVISDLTPLANLSNLTALSIFTNNISSIAPLQHLTKLTLLYADGNHLGDDAYQYIKDMPQLNTFGIGDQITDISPLTNLNIQSLYIVGNHNISDMRLLARNIGKFPSLRNLYLTDNNIDNAGLNTIIQEGDFSNLNSIGFDYNQITDITPIFQNQAKLSHLTRLQVSGQFIRLPDKPDYDEHSPMSLGPTTVNNTVNPHQIALEDTSKPSTPTTGKSFDATTGIITWGKTMPGDHQYNFNYQNTIVTSPTTNLTIAYSGTIAQRVPGIIVSFDPNGGSPTPDDQAHHQNDKVTPPVQVNKPNWYLDGWYNPNTGTKWDFDNDTVTADITLKAHWKAFVPMTMPTAGAIPLARLGGITILSSSAGALALFLLLPQRRRGEHARQSYSFGRGKE</sequence>
<feature type="signal peptide" evidence="6">
    <location>
        <begin position="1"/>
        <end position="34"/>
    </location>
</feature>
<evidence type="ECO:0000256" key="4">
    <source>
        <dbReference type="SAM" id="MobiDB-lite"/>
    </source>
</evidence>
<keyword evidence="5" id="KW-0812">Transmembrane</keyword>
<evidence type="ECO:0000313" key="7">
    <source>
        <dbReference type="EMBL" id="BDR52316.1"/>
    </source>
</evidence>
<dbReference type="PANTHER" id="PTHR46652:SF3">
    <property type="entry name" value="LEUCINE-RICH REPEAT-CONTAINING PROTEIN 9"/>
    <property type="match status" value="1"/>
</dbReference>
<feature type="chain" id="PRO_5045665439" evidence="6">
    <location>
        <begin position="35"/>
        <end position="742"/>
    </location>
</feature>
<evidence type="ECO:0000256" key="3">
    <source>
        <dbReference type="ARBA" id="ARBA00022737"/>
    </source>
</evidence>
<keyword evidence="3" id="KW-0677">Repeat</keyword>
<accession>A0ABN6S7W7</accession>
<comment type="subcellular location">
    <subcellularLocation>
        <location evidence="1">Cell envelope</location>
    </subcellularLocation>
</comment>
<feature type="transmembrane region" description="Helical" evidence="5">
    <location>
        <begin position="700"/>
        <end position="722"/>
    </location>
</feature>
<dbReference type="SMART" id="SM00365">
    <property type="entry name" value="LRR_SD22"/>
    <property type="match status" value="6"/>
</dbReference>
<evidence type="ECO:0000256" key="2">
    <source>
        <dbReference type="ARBA" id="ARBA00022614"/>
    </source>
</evidence>
<dbReference type="InterPro" id="IPR050836">
    <property type="entry name" value="SDS22/Internalin_LRR"/>
</dbReference>